<dbReference type="AlphaFoldDB" id="A0A8S2XDU3"/>
<feature type="non-terminal residue" evidence="2">
    <location>
        <position position="1"/>
    </location>
</feature>
<dbReference type="EMBL" id="CAJOBJ010078858">
    <property type="protein sequence ID" value="CAF4491871.1"/>
    <property type="molecule type" value="Genomic_DNA"/>
</dbReference>
<feature type="region of interest" description="Disordered" evidence="1">
    <location>
        <begin position="1"/>
        <end position="20"/>
    </location>
</feature>
<dbReference type="Proteomes" id="UP000681720">
    <property type="component" value="Unassembled WGS sequence"/>
</dbReference>
<feature type="compositionally biased region" description="Basic and acidic residues" evidence="1">
    <location>
        <begin position="1"/>
        <end position="10"/>
    </location>
</feature>
<comment type="caution">
    <text evidence="2">The sequence shown here is derived from an EMBL/GenBank/DDBJ whole genome shotgun (WGS) entry which is preliminary data.</text>
</comment>
<accession>A0A8S2XDU3</accession>
<gene>
    <name evidence="2" type="ORF">GIL414_LOCUS34294</name>
</gene>
<organism evidence="2 3">
    <name type="scientific">Rotaria magnacalcarata</name>
    <dbReference type="NCBI Taxonomy" id="392030"/>
    <lineage>
        <taxon>Eukaryota</taxon>
        <taxon>Metazoa</taxon>
        <taxon>Spiralia</taxon>
        <taxon>Gnathifera</taxon>
        <taxon>Rotifera</taxon>
        <taxon>Eurotatoria</taxon>
        <taxon>Bdelloidea</taxon>
        <taxon>Philodinida</taxon>
        <taxon>Philodinidae</taxon>
        <taxon>Rotaria</taxon>
    </lineage>
</organism>
<reference evidence="2" key="1">
    <citation type="submission" date="2021-02" db="EMBL/GenBank/DDBJ databases">
        <authorList>
            <person name="Nowell W R."/>
        </authorList>
    </citation>
    <scope>NUCLEOTIDE SEQUENCE</scope>
</reference>
<evidence type="ECO:0000313" key="2">
    <source>
        <dbReference type="EMBL" id="CAF4491871.1"/>
    </source>
</evidence>
<protein>
    <submittedName>
        <fullName evidence="2">Uncharacterized protein</fullName>
    </submittedName>
</protein>
<sequence>DDDYHSDRRSPPIPRQPTPRVIYDDTYDIILHQYIKCRTPSNSPPRRETVDYVYDGHYPACSETPYDDYTVLPEGARHSHRPRP</sequence>
<feature type="non-terminal residue" evidence="2">
    <location>
        <position position="84"/>
    </location>
</feature>
<name>A0A8S2XDU3_9BILA</name>
<evidence type="ECO:0000256" key="1">
    <source>
        <dbReference type="SAM" id="MobiDB-lite"/>
    </source>
</evidence>
<proteinExistence type="predicted"/>
<evidence type="ECO:0000313" key="3">
    <source>
        <dbReference type="Proteomes" id="UP000681720"/>
    </source>
</evidence>